<comment type="caution">
    <text evidence="2">The sequence shown here is derived from an EMBL/GenBank/DDBJ whole genome shotgun (WGS) entry which is preliminary data.</text>
</comment>
<keyword evidence="3" id="KW-1185">Reference proteome</keyword>
<dbReference type="Proteomes" id="UP001396334">
    <property type="component" value="Unassembled WGS sequence"/>
</dbReference>
<evidence type="ECO:0000259" key="1">
    <source>
        <dbReference type="PROSITE" id="PS50296"/>
    </source>
</evidence>
<gene>
    <name evidence="2" type="ORF">V6N11_080089</name>
</gene>
<organism evidence="2 3">
    <name type="scientific">Hibiscus sabdariffa</name>
    <name type="common">roselle</name>
    <dbReference type="NCBI Taxonomy" id="183260"/>
    <lineage>
        <taxon>Eukaryota</taxon>
        <taxon>Viridiplantae</taxon>
        <taxon>Streptophyta</taxon>
        <taxon>Embryophyta</taxon>
        <taxon>Tracheophyta</taxon>
        <taxon>Spermatophyta</taxon>
        <taxon>Magnoliopsida</taxon>
        <taxon>eudicotyledons</taxon>
        <taxon>Gunneridae</taxon>
        <taxon>Pentapetalae</taxon>
        <taxon>rosids</taxon>
        <taxon>malvids</taxon>
        <taxon>Malvales</taxon>
        <taxon>Malvaceae</taxon>
        <taxon>Malvoideae</taxon>
        <taxon>Hibiscus</taxon>
    </lineage>
</organism>
<accession>A0ABR2RX85</accession>
<evidence type="ECO:0000313" key="2">
    <source>
        <dbReference type="EMBL" id="KAK9017613.1"/>
    </source>
</evidence>
<dbReference type="EMBL" id="JBBPBN010000020">
    <property type="protein sequence ID" value="KAK9017613.1"/>
    <property type="molecule type" value="Genomic_DNA"/>
</dbReference>
<dbReference type="PROSITE" id="PS50296">
    <property type="entry name" value="SUI1"/>
    <property type="match status" value="1"/>
</dbReference>
<sequence>MGQEFELKGSGAAINSIGIEANQEGNFVSKVERKLKNDNWDINLEGGHNGADIVANNSEVNPIDGPSLLPRAIMSLASSQAVDNRPGGFYQTSIPKFQVTNKQRRGKRYESLLVFQDQTLSKTELKKIDRALRRKNARRNILSREARKALELGKDLGIQIQGDEEEVIHELVRLEEADMKNRET</sequence>
<reference evidence="2 3" key="1">
    <citation type="journal article" date="2024" name="G3 (Bethesda)">
        <title>Genome assembly of Hibiscus sabdariffa L. provides insights into metabolisms of medicinal natural products.</title>
        <authorList>
            <person name="Kim T."/>
        </authorList>
    </citation>
    <scope>NUCLEOTIDE SEQUENCE [LARGE SCALE GENOMIC DNA]</scope>
    <source>
        <strain evidence="2">TK-2024</strain>
        <tissue evidence="2">Old leaves</tissue>
    </source>
</reference>
<name>A0ABR2RX85_9ROSI</name>
<evidence type="ECO:0000313" key="3">
    <source>
        <dbReference type="Proteomes" id="UP001396334"/>
    </source>
</evidence>
<dbReference type="InterPro" id="IPR001950">
    <property type="entry name" value="SUI1"/>
</dbReference>
<protein>
    <recommendedName>
        <fullName evidence="1">SUI1 domain-containing protein</fullName>
    </recommendedName>
</protein>
<feature type="domain" description="SUI1" evidence="1">
    <location>
        <begin position="97"/>
        <end position="176"/>
    </location>
</feature>
<proteinExistence type="predicted"/>